<organism evidence="2 3">
    <name type="scientific">Phenylobacterium glaciei</name>
    <dbReference type="NCBI Taxonomy" id="2803784"/>
    <lineage>
        <taxon>Bacteria</taxon>
        <taxon>Pseudomonadati</taxon>
        <taxon>Pseudomonadota</taxon>
        <taxon>Alphaproteobacteria</taxon>
        <taxon>Caulobacterales</taxon>
        <taxon>Caulobacteraceae</taxon>
        <taxon>Phenylobacterium</taxon>
    </lineage>
</organism>
<keyword evidence="1" id="KW-1133">Transmembrane helix</keyword>
<dbReference type="AlphaFoldDB" id="A0A941CZ24"/>
<evidence type="ECO:0000313" key="2">
    <source>
        <dbReference type="EMBL" id="MBR7618532.1"/>
    </source>
</evidence>
<evidence type="ECO:0000313" key="3">
    <source>
        <dbReference type="Proteomes" id="UP000622580"/>
    </source>
</evidence>
<evidence type="ECO:0008006" key="4">
    <source>
        <dbReference type="Google" id="ProtNLM"/>
    </source>
</evidence>
<sequence>MNHESINTVDLAMDAAGETDAAAGALLEVQAQLTRAQLRQIGLQILNDRFLLATRILIALAAAVAAIVAAAWLWSAAHDRGLVVEEFTAPADLSAQGLGGRAVAARVLDKLILLQEATVSFRAPDSYATNWGRDLSLQIGGSGVSVNQLDAALRDTLGDRTHITGQVYRPAPGKVTVAARAGSRAAVSVTGPEDQIEALIGQAAEGLYGQTQPYRYANHLRNTGRYDAAIALFRRMAATGAASERAWAEAGLAYTYLLVGDENAATAAGRKAVKLDPTLPAAWMNLAAADYARGDTEAFLRDNRKALAALQGRPRSVDPAVAAAMRASLQENIAADLGDYAGAARHAQSLEELSEGLTIVGGEAPYLRAADLAGARDVAGARAVLAGLPEATDAWIVVQPYLWTPRLPGVMLAEATSNWPAAQRDLDAAVDAAEGAGGMGRIKARVYLRPWLAYAMARSGNIEGAEAMIRQTSNTCVLCVRMSGRIADLAGNPDRAAARFAWAVRLAPSSPFANADWADMLLRRGNAAAAAEKAEAAAKAAPRWPDALQIWARALDAQGKTAQAAALREKAKVLAPQRR</sequence>
<dbReference type="Proteomes" id="UP000622580">
    <property type="component" value="Unassembled WGS sequence"/>
</dbReference>
<dbReference type="RefSeq" id="WP_215338410.1">
    <property type="nucleotide sequence ID" value="NZ_JAGSGD010000001.1"/>
</dbReference>
<proteinExistence type="predicted"/>
<dbReference type="EMBL" id="JAGSGD010000001">
    <property type="protein sequence ID" value="MBR7618532.1"/>
    <property type="molecule type" value="Genomic_DNA"/>
</dbReference>
<dbReference type="Gene3D" id="1.25.40.10">
    <property type="entry name" value="Tetratricopeptide repeat domain"/>
    <property type="match status" value="2"/>
</dbReference>
<feature type="transmembrane region" description="Helical" evidence="1">
    <location>
        <begin position="50"/>
        <end position="74"/>
    </location>
</feature>
<reference evidence="2" key="1">
    <citation type="submission" date="2021-04" db="EMBL/GenBank/DDBJ databases">
        <title>Draft genome assembly of strain Phenylobacterium sp. 20VBR1 using MiniION and Illumina platforms.</title>
        <authorList>
            <person name="Thomas F.A."/>
            <person name="Krishnan K.P."/>
            <person name="Sinha R.K."/>
        </authorList>
    </citation>
    <scope>NUCLEOTIDE SEQUENCE</scope>
    <source>
        <strain evidence="2">20VBR1</strain>
    </source>
</reference>
<comment type="caution">
    <text evidence="2">The sequence shown here is derived from an EMBL/GenBank/DDBJ whole genome shotgun (WGS) entry which is preliminary data.</text>
</comment>
<dbReference type="InterPro" id="IPR011990">
    <property type="entry name" value="TPR-like_helical_dom_sf"/>
</dbReference>
<accession>A0A941CZ24</accession>
<keyword evidence="3" id="KW-1185">Reference proteome</keyword>
<protein>
    <recommendedName>
        <fullName evidence="4">Tetratricopeptide repeat protein</fullName>
    </recommendedName>
</protein>
<name>A0A941CZ24_9CAUL</name>
<dbReference type="SUPFAM" id="SSF48452">
    <property type="entry name" value="TPR-like"/>
    <property type="match status" value="1"/>
</dbReference>
<keyword evidence="1" id="KW-0472">Membrane</keyword>
<gene>
    <name evidence="2" type="ORF">JKL49_03950</name>
</gene>
<evidence type="ECO:0000256" key="1">
    <source>
        <dbReference type="SAM" id="Phobius"/>
    </source>
</evidence>
<keyword evidence="1" id="KW-0812">Transmembrane</keyword>